<gene>
    <name evidence="2" type="ORF">ANCDUO_27088</name>
</gene>
<dbReference type="PROSITE" id="PS50088">
    <property type="entry name" value="ANK_REPEAT"/>
    <property type="match status" value="1"/>
</dbReference>
<dbReference type="InterPro" id="IPR002110">
    <property type="entry name" value="Ankyrin_rpt"/>
</dbReference>
<dbReference type="AlphaFoldDB" id="A0A0C2FD12"/>
<accession>A0A0C2FD12</accession>
<dbReference type="SMART" id="SM00248">
    <property type="entry name" value="ANK"/>
    <property type="match status" value="2"/>
</dbReference>
<dbReference type="Proteomes" id="UP000054047">
    <property type="component" value="Unassembled WGS sequence"/>
</dbReference>
<dbReference type="EMBL" id="KN790908">
    <property type="protein sequence ID" value="KIH42921.1"/>
    <property type="molecule type" value="Genomic_DNA"/>
</dbReference>
<dbReference type="SUPFAM" id="SSF48403">
    <property type="entry name" value="Ankyrin repeat"/>
    <property type="match status" value="1"/>
</dbReference>
<sequence>MAELLLTLGAFSSSRDAHGRTCAHVVCAINDMCGARMLRRLAASFEATDSGGRTPLLTAVWNGHIEMSAYLLETVGVNPNSVDEQ</sequence>
<feature type="non-terminal residue" evidence="2">
    <location>
        <position position="85"/>
    </location>
</feature>
<name>A0A0C2FD12_9BILA</name>
<feature type="repeat" description="ANK" evidence="1">
    <location>
        <begin position="51"/>
        <end position="84"/>
    </location>
</feature>
<proteinExistence type="predicted"/>
<keyword evidence="3" id="KW-1185">Reference proteome</keyword>
<dbReference type="OrthoDB" id="427518at2759"/>
<dbReference type="Pfam" id="PF12796">
    <property type="entry name" value="Ank_2"/>
    <property type="match status" value="1"/>
</dbReference>
<evidence type="ECO:0000313" key="2">
    <source>
        <dbReference type="EMBL" id="KIH42921.1"/>
    </source>
</evidence>
<dbReference type="InterPro" id="IPR036770">
    <property type="entry name" value="Ankyrin_rpt-contain_sf"/>
</dbReference>
<organism evidence="2 3">
    <name type="scientific">Ancylostoma duodenale</name>
    <dbReference type="NCBI Taxonomy" id="51022"/>
    <lineage>
        <taxon>Eukaryota</taxon>
        <taxon>Metazoa</taxon>
        <taxon>Ecdysozoa</taxon>
        <taxon>Nematoda</taxon>
        <taxon>Chromadorea</taxon>
        <taxon>Rhabditida</taxon>
        <taxon>Rhabditina</taxon>
        <taxon>Rhabditomorpha</taxon>
        <taxon>Strongyloidea</taxon>
        <taxon>Ancylostomatidae</taxon>
        <taxon>Ancylostomatinae</taxon>
        <taxon>Ancylostoma</taxon>
    </lineage>
</organism>
<keyword evidence="1" id="KW-0040">ANK repeat</keyword>
<evidence type="ECO:0000256" key="1">
    <source>
        <dbReference type="PROSITE-ProRule" id="PRU00023"/>
    </source>
</evidence>
<dbReference type="Gene3D" id="1.25.40.20">
    <property type="entry name" value="Ankyrin repeat-containing domain"/>
    <property type="match status" value="1"/>
</dbReference>
<evidence type="ECO:0000313" key="3">
    <source>
        <dbReference type="Proteomes" id="UP000054047"/>
    </source>
</evidence>
<protein>
    <submittedName>
        <fullName evidence="2">Ankyrin repeat protein</fullName>
    </submittedName>
</protein>
<reference evidence="2 3" key="1">
    <citation type="submission" date="2013-12" db="EMBL/GenBank/DDBJ databases">
        <title>Draft genome of the parsitic nematode Ancylostoma duodenale.</title>
        <authorList>
            <person name="Mitreva M."/>
        </authorList>
    </citation>
    <scope>NUCLEOTIDE SEQUENCE [LARGE SCALE GENOMIC DNA]</scope>
    <source>
        <strain evidence="2 3">Zhejiang</strain>
    </source>
</reference>